<evidence type="ECO:0000313" key="1">
    <source>
        <dbReference type="EMBL" id="GGI45612.1"/>
    </source>
</evidence>
<sequence length="71" mass="7948">MGRQAWRILSAKAGATEAFNNRLLQSDDYVTSKKGKTVHLPNHWTGPVFTAEALENGQVAVQSFTVRVYRQ</sequence>
<name>A0ABQ2BR41_9BACL</name>
<dbReference type="Proteomes" id="UP000615455">
    <property type="component" value="Unassembled WGS sequence"/>
</dbReference>
<dbReference type="EMBL" id="BMHE01000004">
    <property type="protein sequence ID" value="GGI45612.1"/>
    <property type="molecule type" value="Genomic_DNA"/>
</dbReference>
<gene>
    <name evidence="1" type="ORF">GCM10008018_13030</name>
</gene>
<proteinExistence type="predicted"/>
<accession>A0ABQ2BR41</accession>
<protein>
    <submittedName>
        <fullName evidence="1">Uncharacterized protein</fullName>
    </submittedName>
</protein>
<reference evidence="2" key="1">
    <citation type="journal article" date="2019" name="Int. J. Syst. Evol. Microbiol.">
        <title>The Global Catalogue of Microorganisms (GCM) 10K type strain sequencing project: providing services to taxonomists for standard genome sequencing and annotation.</title>
        <authorList>
            <consortium name="The Broad Institute Genomics Platform"/>
            <consortium name="The Broad Institute Genome Sequencing Center for Infectious Disease"/>
            <person name="Wu L."/>
            <person name="Ma J."/>
        </authorList>
    </citation>
    <scope>NUCLEOTIDE SEQUENCE [LARGE SCALE GENOMIC DNA]</scope>
    <source>
        <strain evidence="2">CGMCC 1.15043</strain>
    </source>
</reference>
<dbReference type="RefSeq" id="WP_189009312.1">
    <property type="nucleotide sequence ID" value="NZ_BMHE01000004.1"/>
</dbReference>
<organism evidence="1 2">
    <name type="scientific">Paenibacillus marchantiophytorum</name>
    <dbReference type="NCBI Taxonomy" id="1619310"/>
    <lineage>
        <taxon>Bacteria</taxon>
        <taxon>Bacillati</taxon>
        <taxon>Bacillota</taxon>
        <taxon>Bacilli</taxon>
        <taxon>Bacillales</taxon>
        <taxon>Paenibacillaceae</taxon>
        <taxon>Paenibacillus</taxon>
    </lineage>
</organism>
<evidence type="ECO:0000313" key="2">
    <source>
        <dbReference type="Proteomes" id="UP000615455"/>
    </source>
</evidence>
<keyword evidence="2" id="KW-1185">Reference proteome</keyword>
<comment type="caution">
    <text evidence="1">The sequence shown here is derived from an EMBL/GenBank/DDBJ whole genome shotgun (WGS) entry which is preliminary data.</text>
</comment>